<accession>A0A085MS37</accession>
<dbReference type="EMBL" id="KL367701">
    <property type="protein sequence ID" value="KFD60033.1"/>
    <property type="molecule type" value="Genomic_DNA"/>
</dbReference>
<sequence>CGEVIFSLVLLMCQLDVFMVIICGPVTSRPFLTIGVLSLNYKEPSHIRMPLLA</sequence>
<dbReference type="Proteomes" id="UP000030758">
    <property type="component" value="Unassembled WGS sequence"/>
</dbReference>
<evidence type="ECO:0000313" key="1">
    <source>
        <dbReference type="EMBL" id="KFD60033.1"/>
    </source>
</evidence>
<feature type="non-terminal residue" evidence="1">
    <location>
        <position position="1"/>
    </location>
</feature>
<proteinExistence type="predicted"/>
<gene>
    <name evidence="1" type="ORF">M514_27799</name>
</gene>
<feature type="non-terminal residue" evidence="1">
    <location>
        <position position="53"/>
    </location>
</feature>
<dbReference type="AlphaFoldDB" id="A0A085MS37"/>
<reference evidence="1" key="1">
    <citation type="journal article" date="2014" name="Nat. Genet.">
        <title>Genome and transcriptome of the porcine whipworm Trichuris suis.</title>
        <authorList>
            <person name="Jex A.R."/>
            <person name="Nejsum P."/>
            <person name="Schwarz E.M."/>
            <person name="Hu L."/>
            <person name="Young N.D."/>
            <person name="Hall R.S."/>
            <person name="Korhonen P.K."/>
            <person name="Liao S."/>
            <person name="Thamsborg S."/>
            <person name="Xia J."/>
            <person name="Xu P."/>
            <person name="Wang S."/>
            <person name="Scheerlinck J.P."/>
            <person name="Hofmann A."/>
            <person name="Sternberg P.W."/>
            <person name="Wang J."/>
            <person name="Gasser R.B."/>
        </authorList>
    </citation>
    <scope>NUCLEOTIDE SEQUENCE [LARGE SCALE GENOMIC DNA]</scope>
    <source>
        <strain evidence="1">DCEP-RM93F</strain>
    </source>
</reference>
<organism evidence="1">
    <name type="scientific">Trichuris suis</name>
    <name type="common">pig whipworm</name>
    <dbReference type="NCBI Taxonomy" id="68888"/>
    <lineage>
        <taxon>Eukaryota</taxon>
        <taxon>Metazoa</taxon>
        <taxon>Ecdysozoa</taxon>
        <taxon>Nematoda</taxon>
        <taxon>Enoplea</taxon>
        <taxon>Dorylaimia</taxon>
        <taxon>Trichinellida</taxon>
        <taxon>Trichuridae</taxon>
        <taxon>Trichuris</taxon>
    </lineage>
</organism>
<protein>
    <submittedName>
        <fullName evidence="1">Uncharacterized protein</fullName>
    </submittedName>
</protein>
<name>A0A085MS37_9BILA</name>